<dbReference type="PRINTS" id="PR00081">
    <property type="entry name" value="GDHRDH"/>
</dbReference>
<evidence type="ECO:0000256" key="2">
    <source>
        <dbReference type="ARBA" id="ARBA00023002"/>
    </source>
</evidence>
<dbReference type="RefSeq" id="WP_012408778.1">
    <property type="nucleotide sequence ID" value="NC_010628.1"/>
</dbReference>
<dbReference type="eggNOG" id="COG0236">
    <property type="taxonomic scope" value="Bacteria"/>
</dbReference>
<dbReference type="SUPFAM" id="SSF47336">
    <property type="entry name" value="ACP-like"/>
    <property type="match status" value="2"/>
</dbReference>
<dbReference type="EC" id="1.1.1.184" evidence="4"/>
<dbReference type="Gene3D" id="1.10.1200.10">
    <property type="entry name" value="ACP-like"/>
    <property type="match status" value="2"/>
</dbReference>
<proteinExistence type="inferred from homology"/>
<dbReference type="PhylomeDB" id="B2J677"/>
<dbReference type="HOGENOM" id="CLU_567205_0_0_3"/>
<evidence type="ECO:0000313" key="5">
    <source>
        <dbReference type="Proteomes" id="UP000001191"/>
    </source>
</evidence>
<dbReference type="STRING" id="63737.Npun_R2173"/>
<name>B2J677_NOSP7</name>
<reference evidence="5" key="1">
    <citation type="submission" date="2008-04" db="EMBL/GenBank/DDBJ databases">
        <title>Complete sequence of chromosome of Nostoc punctiforme ATCC 29133.</title>
        <authorList>
            <consortium name="US DOE Joint Genome Institute"/>
            <person name="Copeland A."/>
            <person name="Lucas S."/>
            <person name="Lapidus A."/>
            <person name="Glavina del Rio T."/>
            <person name="Dalin E."/>
            <person name="Tice H."/>
            <person name="Pitluck S."/>
            <person name="Chain P."/>
            <person name="Malfatti S."/>
            <person name="Shin M."/>
            <person name="Vergez L."/>
            <person name="Schmutz J."/>
            <person name="Larimer F."/>
            <person name="Land M."/>
            <person name="Hauser L."/>
            <person name="Kyrpides N."/>
            <person name="Kim E."/>
            <person name="Meeks J.C."/>
            <person name="Elhai J."/>
            <person name="Campbell E.L."/>
            <person name="Thiel T."/>
            <person name="Longmire J."/>
            <person name="Potts M."/>
            <person name="Atlas R."/>
        </authorList>
    </citation>
    <scope>NUCLEOTIDE SEQUENCE [LARGE SCALE GENOMIC DNA]</scope>
    <source>
        <strain evidence="5">ATCC 29133 / PCC 73102</strain>
    </source>
</reference>
<dbReference type="SUPFAM" id="SSF51735">
    <property type="entry name" value="NAD(P)-binding Rossmann-fold domains"/>
    <property type="match status" value="1"/>
</dbReference>
<dbReference type="PANTHER" id="PTHR48107:SF7">
    <property type="entry name" value="RE15974P"/>
    <property type="match status" value="1"/>
</dbReference>
<organism evidence="4 5">
    <name type="scientific">Nostoc punctiforme (strain ATCC 29133 / PCC 73102)</name>
    <dbReference type="NCBI Taxonomy" id="63737"/>
    <lineage>
        <taxon>Bacteria</taxon>
        <taxon>Bacillati</taxon>
        <taxon>Cyanobacteriota</taxon>
        <taxon>Cyanophyceae</taxon>
        <taxon>Nostocales</taxon>
        <taxon>Nostocaceae</taxon>
        <taxon>Nostoc</taxon>
    </lineage>
</organism>
<feature type="domain" description="Carrier" evidence="3">
    <location>
        <begin position="13"/>
        <end position="94"/>
    </location>
</feature>
<dbReference type="AlphaFoldDB" id="B2J677"/>
<dbReference type="Pfam" id="PF00550">
    <property type="entry name" value="PP-binding"/>
    <property type="match status" value="2"/>
</dbReference>
<gene>
    <name evidence="4" type="ordered locus">Npun_R2173</name>
</gene>
<keyword evidence="5" id="KW-1185">Reference proteome</keyword>
<dbReference type="Gene3D" id="3.40.50.720">
    <property type="entry name" value="NAD(P)-binding Rossmann-like Domain"/>
    <property type="match status" value="1"/>
</dbReference>
<dbReference type="InterPro" id="IPR002347">
    <property type="entry name" value="SDR_fam"/>
</dbReference>
<evidence type="ECO:0000259" key="3">
    <source>
        <dbReference type="PROSITE" id="PS50075"/>
    </source>
</evidence>
<evidence type="ECO:0000256" key="1">
    <source>
        <dbReference type="ARBA" id="ARBA00006484"/>
    </source>
</evidence>
<dbReference type="EMBL" id="CP001037">
    <property type="protein sequence ID" value="ACC80777.1"/>
    <property type="molecule type" value="Genomic_DNA"/>
</dbReference>
<sequence length="496" mass="54540">MFLQNIPSSATTSELTSVLTNVQRVFAEVTRYPLEILETQASLEEDLGIDSVKLGEVFSVLREHYKLPPLTQLNIPQQQLRTISDVAVAISQFVVPEKIEPSSIPNHQLEPIPSPVTSDFTSVLANVQRVFAEVTRYPLEILEAQASLEEDLGIDSVKLGEVFSVLREHYKLPPLTQLNIPQQQLRTISDVAVAISQFIVSNDFPVKVELSLPEVNGNRKTAQLPLSDGNEQVKSLTSSLYQESNKPLAHKIALITGSGRGLGKVIAQHLAELGATVIVNSFHSTASGEETAAEIIANGGKAIHIWGSVANETQLHQLFDKIEAEFGRLDFFISNASNGMLAPLEEIKVEHLDKAFHTNVIGLHQGALRAAKLMKKQGGGKIITLSTNAAHRYIPYFGCMATVKAAVEALTRYLAMEFEPYNIQVNCISSGPVYGELINKWPDSEKLIPYWESISLGNKLCMPEDVADMVSYLLREEVKRINGSILLIDAGQSIHM</sequence>
<dbReference type="InterPro" id="IPR036291">
    <property type="entry name" value="NAD(P)-bd_dom_sf"/>
</dbReference>
<dbReference type="PROSITE" id="PS50075">
    <property type="entry name" value="CARRIER"/>
    <property type="match status" value="2"/>
</dbReference>
<dbReference type="Proteomes" id="UP000001191">
    <property type="component" value="Chromosome"/>
</dbReference>
<dbReference type="InterPro" id="IPR009081">
    <property type="entry name" value="PP-bd_ACP"/>
</dbReference>
<comment type="similarity">
    <text evidence="1">Belongs to the short-chain dehydrogenases/reductases (SDR) family.</text>
</comment>
<accession>B2J677</accession>
<dbReference type="eggNOG" id="COG1028">
    <property type="taxonomic scope" value="Bacteria"/>
</dbReference>
<dbReference type="OrthoDB" id="9785520at2"/>
<protein>
    <submittedName>
        <fullName evidence="4">Short-chain dehydrogenase/reductase SDR</fullName>
        <ecNumber evidence="4">1.1.1.184</ecNumber>
    </submittedName>
</protein>
<reference evidence="4 5" key="2">
    <citation type="journal article" date="2013" name="Plant Physiol.">
        <title>A Nostoc punctiforme Sugar Transporter Necessary to Establish a Cyanobacterium-Plant Symbiosis.</title>
        <authorList>
            <person name="Ekman M."/>
            <person name="Picossi S."/>
            <person name="Campbell E.L."/>
            <person name="Meeks J.C."/>
            <person name="Flores E."/>
        </authorList>
    </citation>
    <scope>NUCLEOTIDE SEQUENCE [LARGE SCALE GENOMIC DNA]</scope>
    <source>
        <strain evidence="5">ATCC 29133 / PCC 73102</strain>
    </source>
</reference>
<dbReference type="EnsemblBacteria" id="ACC80777">
    <property type="protein sequence ID" value="ACC80777"/>
    <property type="gene ID" value="Npun_R2173"/>
</dbReference>
<dbReference type="Pfam" id="PF13561">
    <property type="entry name" value="adh_short_C2"/>
    <property type="match status" value="1"/>
</dbReference>
<dbReference type="InterPro" id="IPR036736">
    <property type="entry name" value="ACP-like_sf"/>
</dbReference>
<feature type="domain" description="Carrier" evidence="3">
    <location>
        <begin position="118"/>
        <end position="199"/>
    </location>
</feature>
<keyword evidence="2 4" id="KW-0560">Oxidoreductase</keyword>
<evidence type="ECO:0000313" key="4">
    <source>
        <dbReference type="EMBL" id="ACC80777.1"/>
    </source>
</evidence>
<dbReference type="GO" id="GO:0004090">
    <property type="term" value="F:carbonyl reductase (NADPH) activity"/>
    <property type="evidence" value="ECO:0007669"/>
    <property type="project" value="UniProtKB-EC"/>
</dbReference>
<dbReference type="PANTHER" id="PTHR48107">
    <property type="entry name" value="NADPH-DEPENDENT ALDEHYDE REDUCTASE-LIKE PROTEIN, CHLOROPLASTIC-RELATED"/>
    <property type="match status" value="1"/>
</dbReference>
<dbReference type="KEGG" id="npu:Npun_R2173"/>